<organism evidence="2 3">
    <name type="scientific">Solanum tuberosum</name>
    <name type="common">Potato</name>
    <dbReference type="NCBI Taxonomy" id="4113"/>
    <lineage>
        <taxon>Eukaryota</taxon>
        <taxon>Viridiplantae</taxon>
        <taxon>Streptophyta</taxon>
        <taxon>Embryophyta</taxon>
        <taxon>Tracheophyta</taxon>
        <taxon>Spermatophyta</taxon>
        <taxon>Magnoliopsida</taxon>
        <taxon>eudicotyledons</taxon>
        <taxon>Gunneridae</taxon>
        <taxon>Pentapetalae</taxon>
        <taxon>asterids</taxon>
        <taxon>lamiids</taxon>
        <taxon>Solanales</taxon>
        <taxon>Solanaceae</taxon>
        <taxon>Solanoideae</taxon>
        <taxon>Solaneae</taxon>
        <taxon>Solanum</taxon>
    </lineage>
</organism>
<dbReference type="EMBL" id="JAIVGD010000001">
    <property type="protein sequence ID" value="KAH0784808.1"/>
    <property type="molecule type" value="Genomic_DNA"/>
</dbReference>
<sequence length="215" mass="24341">MSSLAILVMHSGKWDDTNCYVDYTIEGIVFKEQATFLEFYTTIATQIGVDVNKKILKIEYKVEEINKPMVIHNDMGVRVQNNLCQSSSNGEMGVLATVAENGSQSMIVAELEETNVAFVLMDTTGVISDASNKHVEVDQVYKDTSILKAVMEKYMIAKRFQYRTAMSNLISYTLECYSEGCEWLMKASNINKSGMFRIRAFNTEHTCPLKDRVYS</sequence>
<dbReference type="Pfam" id="PF03108">
    <property type="entry name" value="DBD_Tnp_Mut"/>
    <property type="match status" value="1"/>
</dbReference>
<evidence type="ECO:0000259" key="1">
    <source>
        <dbReference type="Pfam" id="PF03108"/>
    </source>
</evidence>
<accession>A0ABQ7WVM3</accession>
<comment type="caution">
    <text evidence="2">The sequence shown here is derived from an EMBL/GenBank/DDBJ whole genome shotgun (WGS) entry which is preliminary data.</text>
</comment>
<proteinExistence type="predicted"/>
<evidence type="ECO:0000313" key="2">
    <source>
        <dbReference type="EMBL" id="KAH0784808.1"/>
    </source>
</evidence>
<keyword evidence="3" id="KW-1185">Reference proteome</keyword>
<gene>
    <name evidence="2" type="ORF">KY290_004406</name>
</gene>
<dbReference type="Proteomes" id="UP000826656">
    <property type="component" value="Unassembled WGS sequence"/>
</dbReference>
<name>A0ABQ7WVM3_SOLTU</name>
<feature type="domain" description="Transposase MuDR plant" evidence="1">
    <location>
        <begin position="135"/>
        <end position="198"/>
    </location>
</feature>
<reference evidence="2 3" key="1">
    <citation type="journal article" date="2021" name="bioRxiv">
        <title>Chromosome-scale and haplotype-resolved genome assembly of a tetraploid potato cultivar.</title>
        <authorList>
            <person name="Sun H."/>
            <person name="Jiao W.-B."/>
            <person name="Krause K."/>
            <person name="Campoy J.A."/>
            <person name="Goel M."/>
            <person name="Folz-Donahue K."/>
            <person name="Kukat C."/>
            <person name="Huettel B."/>
            <person name="Schneeberger K."/>
        </authorList>
    </citation>
    <scope>NUCLEOTIDE SEQUENCE [LARGE SCALE GENOMIC DNA]</scope>
    <source>
        <strain evidence="2">SolTubOtavaFocal</strain>
        <tissue evidence="2">Leaves</tissue>
    </source>
</reference>
<evidence type="ECO:0000313" key="3">
    <source>
        <dbReference type="Proteomes" id="UP000826656"/>
    </source>
</evidence>
<dbReference type="InterPro" id="IPR004332">
    <property type="entry name" value="Transposase_MuDR"/>
</dbReference>
<protein>
    <recommendedName>
        <fullName evidence="1">Transposase MuDR plant domain-containing protein</fullName>
    </recommendedName>
</protein>